<dbReference type="Gene3D" id="3.30.465.10">
    <property type="match status" value="1"/>
</dbReference>
<dbReference type="AlphaFoldDB" id="A0A423X480"/>
<name>A0A423X480_9PEZI</name>
<feature type="region of interest" description="Disordered" evidence="1">
    <location>
        <begin position="27"/>
        <end position="49"/>
    </location>
</feature>
<dbReference type="InterPro" id="IPR016169">
    <property type="entry name" value="FAD-bd_PCMH_sub2"/>
</dbReference>
<evidence type="ECO:0000259" key="2">
    <source>
        <dbReference type="Pfam" id="PF08031"/>
    </source>
</evidence>
<dbReference type="Pfam" id="PF08031">
    <property type="entry name" value="BBE"/>
    <property type="match status" value="1"/>
</dbReference>
<evidence type="ECO:0000313" key="3">
    <source>
        <dbReference type="EMBL" id="ROW10542.1"/>
    </source>
</evidence>
<protein>
    <recommendedName>
        <fullName evidence="2">Berberine/berberine-like domain-containing protein</fullName>
    </recommendedName>
</protein>
<dbReference type="STRING" id="356882.A0A423X480"/>
<accession>A0A423X480</accession>
<keyword evidence="4" id="KW-1185">Reference proteome</keyword>
<dbReference type="OrthoDB" id="9983560at2759"/>
<comment type="caution">
    <text evidence="3">The sequence shown here is derived from an EMBL/GenBank/DDBJ whole genome shotgun (WGS) entry which is preliminary data.</text>
</comment>
<feature type="domain" description="Berberine/berberine-like" evidence="2">
    <location>
        <begin position="42"/>
        <end position="81"/>
    </location>
</feature>
<evidence type="ECO:0000313" key="4">
    <source>
        <dbReference type="Proteomes" id="UP000283895"/>
    </source>
</evidence>
<dbReference type="GO" id="GO:0016491">
    <property type="term" value="F:oxidoreductase activity"/>
    <property type="evidence" value="ECO:0007669"/>
    <property type="project" value="InterPro"/>
</dbReference>
<dbReference type="Proteomes" id="UP000283895">
    <property type="component" value="Unassembled WGS sequence"/>
</dbReference>
<dbReference type="EMBL" id="LKEA01000003">
    <property type="protein sequence ID" value="ROW10542.1"/>
    <property type="molecule type" value="Genomic_DNA"/>
</dbReference>
<evidence type="ECO:0000256" key="1">
    <source>
        <dbReference type="SAM" id="MobiDB-lite"/>
    </source>
</evidence>
<reference evidence="3 4" key="1">
    <citation type="submission" date="2015-09" db="EMBL/GenBank/DDBJ databases">
        <title>Host preference determinants of Valsa canker pathogens revealed by comparative genomics.</title>
        <authorList>
            <person name="Yin Z."/>
            <person name="Huang L."/>
        </authorList>
    </citation>
    <scope>NUCLEOTIDE SEQUENCE [LARGE SCALE GENOMIC DNA]</scope>
    <source>
        <strain evidence="3 4">03-1</strain>
    </source>
</reference>
<gene>
    <name evidence="3" type="ORF">VMCG_01957</name>
</gene>
<sequence>MSLLEGELYSHEVAAYSKDMTEDWMPIIRDASPGSGGEASEGDVNEPDFKQRFYGTDKYERLYGIKQNYDPTSLFYTNKGVGSNEWHVTDQMEGFPTQNGRLCRVSS</sequence>
<dbReference type="GO" id="GO:0050660">
    <property type="term" value="F:flavin adenine dinucleotide binding"/>
    <property type="evidence" value="ECO:0007669"/>
    <property type="project" value="InterPro"/>
</dbReference>
<organism evidence="3 4">
    <name type="scientific">Cytospora schulzeri</name>
    <dbReference type="NCBI Taxonomy" id="448051"/>
    <lineage>
        <taxon>Eukaryota</taxon>
        <taxon>Fungi</taxon>
        <taxon>Dikarya</taxon>
        <taxon>Ascomycota</taxon>
        <taxon>Pezizomycotina</taxon>
        <taxon>Sordariomycetes</taxon>
        <taxon>Sordariomycetidae</taxon>
        <taxon>Diaporthales</taxon>
        <taxon>Cytosporaceae</taxon>
        <taxon>Cytospora</taxon>
    </lineage>
</organism>
<proteinExistence type="predicted"/>
<dbReference type="InterPro" id="IPR012951">
    <property type="entry name" value="BBE"/>
</dbReference>